<dbReference type="InterPro" id="IPR050490">
    <property type="entry name" value="Bact_solute-bd_prot1"/>
</dbReference>
<dbReference type="PROSITE" id="PS51257">
    <property type="entry name" value="PROKAR_LIPOPROTEIN"/>
    <property type="match status" value="1"/>
</dbReference>
<evidence type="ECO:0000256" key="2">
    <source>
        <dbReference type="ARBA" id="ARBA00022729"/>
    </source>
</evidence>
<comment type="caution">
    <text evidence="7">The sequence shown here is derived from an EMBL/GenBank/DDBJ whole genome shotgun (WGS) entry which is preliminary data.</text>
</comment>
<accession>A0A3L7IXD0</accession>
<evidence type="ECO:0000313" key="8">
    <source>
        <dbReference type="Proteomes" id="UP000282460"/>
    </source>
</evidence>
<keyword evidence="4" id="KW-0564">Palmitate</keyword>
<sequence length="466" mass="49569">MKRKNIVGSAAVFAVACLTLSGCAGGASDSSSSTGGAPKPDVSCDVPAANLDNKAVDTSEATGEITFMTQGLKGTFDDFFTAQIAEFEAEHPGAKINWTDMGGDADFDTKMVTQAANCSMADVINVPSSTVLALSKANLLLDFDTKSPDLGETFVPTVWDSIDLGADGAHTALPWYWGPFITTYNKEVFERAGLDPNTPPATMDEYFEAAHTIADAKTGDYAIYGNTDWYLLNQWRNMGVEMMNSDTTEFTFGDDKQALKWITEMAALYEKGAIPKDSIIGDLDQSKAYNAGNLAFGTPNASFLRSVKENNAAVYDVTGVGSDTVPEGSNPLFSGQYISVSVTTENTPLAVAWAEHIASAEQELAWVNYGIETNTTVIFPVANEALDNLQAADTTSTDPMDQARTLAAEAATQAEAYPADFYVTGAVQKALVDNVNQAIVGQLEPQAALDAAESKMNTLLAKLLAD</sequence>
<reference evidence="7 8" key="1">
    <citation type="submission" date="2018-10" db="EMBL/GenBank/DDBJ databases">
        <authorList>
            <person name="Li J."/>
        </authorList>
    </citation>
    <scope>NUCLEOTIDE SEQUENCE [LARGE SCALE GENOMIC DNA]</scope>
    <source>
        <strain evidence="7 8">ZD1-4</strain>
    </source>
</reference>
<name>A0A3L7IXD0_9MICO</name>
<keyword evidence="8" id="KW-1185">Reference proteome</keyword>
<dbReference type="InterPro" id="IPR006059">
    <property type="entry name" value="SBP"/>
</dbReference>
<dbReference type="AlphaFoldDB" id="A0A3L7IXD0"/>
<dbReference type="EMBL" id="RCWJ01000003">
    <property type="protein sequence ID" value="RLQ82833.1"/>
    <property type="molecule type" value="Genomic_DNA"/>
</dbReference>
<dbReference type="Pfam" id="PF01547">
    <property type="entry name" value="SBP_bac_1"/>
    <property type="match status" value="1"/>
</dbReference>
<feature type="signal peptide" evidence="6">
    <location>
        <begin position="1"/>
        <end position="24"/>
    </location>
</feature>
<dbReference type="PANTHER" id="PTHR43649">
    <property type="entry name" value="ARABINOSE-BINDING PROTEIN-RELATED"/>
    <property type="match status" value="1"/>
</dbReference>
<dbReference type="RefSeq" id="WP_121660015.1">
    <property type="nucleotide sequence ID" value="NZ_BMEK01000003.1"/>
</dbReference>
<dbReference type="Proteomes" id="UP000282460">
    <property type="component" value="Unassembled WGS sequence"/>
</dbReference>
<evidence type="ECO:0000256" key="1">
    <source>
        <dbReference type="ARBA" id="ARBA00022475"/>
    </source>
</evidence>
<dbReference type="PANTHER" id="PTHR43649:SF33">
    <property type="entry name" value="POLYGALACTURONAN_RHAMNOGALACTURONAN-BINDING PROTEIN YTCQ"/>
    <property type="match status" value="1"/>
</dbReference>
<keyword evidence="3" id="KW-0472">Membrane</keyword>
<evidence type="ECO:0000256" key="6">
    <source>
        <dbReference type="SAM" id="SignalP"/>
    </source>
</evidence>
<evidence type="ECO:0000256" key="4">
    <source>
        <dbReference type="ARBA" id="ARBA00023139"/>
    </source>
</evidence>
<dbReference type="SUPFAM" id="SSF53850">
    <property type="entry name" value="Periplasmic binding protein-like II"/>
    <property type="match status" value="1"/>
</dbReference>
<evidence type="ECO:0000256" key="5">
    <source>
        <dbReference type="ARBA" id="ARBA00023288"/>
    </source>
</evidence>
<keyword evidence="5" id="KW-0449">Lipoprotein</keyword>
<evidence type="ECO:0000313" key="7">
    <source>
        <dbReference type="EMBL" id="RLQ82833.1"/>
    </source>
</evidence>
<organism evidence="7 8">
    <name type="scientific">Mycetocola zhadangensis</name>
    <dbReference type="NCBI Taxonomy" id="1164595"/>
    <lineage>
        <taxon>Bacteria</taxon>
        <taxon>Bacillati</taxon>
        <taxon>Actinomycetota</taxon>
        <taxon>Actinomycetes</taxon>
        <taxon>Micrococcales</taxon>
        <taxon>Microbacteriaceae</taxon>
        <taxon>Mycetocola</taxon>
    </lineage>
</organism>
<gene>
    <name evidence="7" type="ORF">D9V28_12225</name>
</gene>
<proteinExistence type="predicted"/>
<dbReference type="Gene3D" id="3.40.190.10">
    <property type="entry name" value="Periplasmic binding protein-like II"/>
    <property type="match status" value="1"/>
</dbReference>
<evidence type="ECO:0000256" key="3">
    <source>
        <dbReference type="ARBA" id="ARBA00023136"/>
    </source>
</evidence>
<protein>
    <submittedName>
        <fullName evidence="7">Extracellular solute-binding protein</fullName>
    </submittedName>
</protein>
<dbReference type="OrthoDB" id="4289620at2"/>
<keyword evidence="1" id="KW-1003">Cell membrane</keyword>
<keyword evidence="2 6" id="KW-0732">Signal</keyword>
<feature type="chain" id="PRO_5038370146" evidence="6">
    <location>
        <begin position="25"/>
        <end position="466"/>
    </location>
</feature>